<dbReference type="Gene3D" id="3.90.550.10">
    <property type="entry name" value="Spore Coat Polysaccharide Biosynthesis Protein SpsA, Chain A"/>
    <property type="match status" value="1"/>
</dbReference>
<gene>
    <name evidence="3" type="ORF">A2847_02455</name>
</gene>
<dbReference type="SUPFAM" id="SSF53448">
    <property type="entry name" value="Nucleotide-diphospho-sugar transferases"/>
    <property type="match status" value="1"/>
</dbReference>
<evidence type="ECO:0000259" key="2">
    <source>
        <dbReference type="Pfam" id="PF13632"/>
    </source>
</evidence>
<dbReference type="PANTHER" id="PTHR36851">
    <property type="entry name" value="UNNAMED PRODUCT"/>
    <property type="match status" value="1"/>
</dbReference>
<dbReference type="InterPro" id="IPR029044">
    <property type="entry name" value="Nucleotide-diphossugar_trans"/>
</dbReference>
<dbReference type="InterPro" id="IPR001173">
    <property type="entry name" value="Glyco_trans_2-like"/>
</dbReference>
<feature type="transmembrane region" description="Helical" evidence="1">
    <location>
        <begin position="396"/>
        <end position="417"/>
    </location>
</feature>
<feature type="transmembrane region" description="Helical" evidence="1">
    <location>
        <begin position="437"/>
        <end position="458"/>
    </location>
</feature>
<dbReference type="PANTHER" id="PTHR36851:SF1">
    <property type="entry name" value="GLYCO_TRANS_2-LIKE DOMAIN-CONTAINING PROTEIN"/>
    <property type="match status" value="1"/>
</dbReference>
<organism evidence="3 4">
    <name type="scientific">Candidatus Sungbacteria bacterium RIFCSPHIGHO2_01_FULL_50_25</name>
    <dbReference type="NCBI Taxonomy" id="1802265"/>
    <lineage>
        <taxon>Bacteria</taxon>
        <taxon>Candidatus Sungiibacteriota</taxon>
    </lineage>
</organism>
<protein>
    <recommendedName>
        <fullName evidence="2">Glycosyltransferase 2-like domain-containing protein</fullName>
    </recommendedName>
</protein>
<dbReference type="Pfam" id="PF13632">
    <property type="entry name" value="Glyco_trans_2_3"/>
    <property type="match status" value="1"/>
</dbReference>
<feature type="transmembrane region" description="Helical" evidence="1">
    <location>
        <begin position="20"/>
        <end position="40"/>
    </location>
</feature>
<feature type="domain" description="Glycosyltransferase 2-like" evidence="2">
    <location>
        <begin position="216"/>
        <end position="415"/>
    </location>
</feature>
<sequence length="516" mass="59517">MNDGESDKIPYYRTRAYRALETIPGVLAWTTLIGMIFIAWRAPIFASFFIIAFDLYWLLKTVFFVFHIGASYSAMKKNLGISWMEKVRDPNLRVAEELSPHVKSWSDLYHLVILPAYQEPYDVLHSSIAALLTSSWPNAQMIIVLGVEERGGDEDKKSAERIRDEFAGEFFDFLVTVHPSDIPEEMPGKGSNAAWAAKAAEKRIRELAIPFERVIVSSLDSDTQVYPDYFAIVAYRYLTEKDPLHASYQPIPVYHNNIWDASALSRVVATSDTFWQMIQQSRPERLETFSSHSMPFKALAEIGFWDTHVVSEDSRIFWQALFYHDGRWRTVPLCYPVSMDANLAPSFKETAINIYKQHRRWVWGVENVPYIIYQFAKNKKIPLRKKIFFIFDKMEGFWSLSTNSIMILALGWLPPFLGKEAFSTTVLAHNLPKITQILMTSAMVGLAFSAVVSLSLLPTRPKKKPYHWKWWLLLEWLFIPITGTFFGAIPGLETQTRLMFGKRLGFWRTPKHRAAP</sequence>
<accession>A0A1G2KC42</accession>
<evidence type="ECO:0000313" key="4">
    <source>
        <dbReference type="Proteomes" id="UP000178574"/>
    </source>
</evidence>
<evidence type="ECO:0000256" key="1">
    <source>
        <dbReference type="SAM" id="Phobius"/>
    </source>
</evidence>
<dbReference type="Proteomes" id="UP000178574">
    <property type="component" value="Unassembled WGS sequence"/>
</dbReference>
<keyword evidence="1" id="KW-0812">Transmembrane</keyword>
<name>A0A1G2KC42_9BACT</name>
<dbReference type="EMBL" id="MHQD01000021">
    <property type="protein sequence ID" value="OGZ96071.1"/>
    <property type="molecule type" value="Genomic_DNA"/>
</dbReference>
<proteinExistence type="predicted"/>
<evidence type="ECO:0000313" key="3">
    <source>
        <dbReference type="EMBL" id="OGZ96071.1"/>
    </source>
</evidence>
<reference evidence="3 4" key="1">
    <citation type="journal article" date="2016" name="Nat. Commun.">
        <title>Thousands of microbial genomes shed light on interconnected biogeochemical processes in an aquifer system.</title>
        <authorList>
            <person name="Anantharaman K."/>
            <person name="Brown C.T."/>
            <person name="Hug L.A."/>
            <person name="Sharon I."/>
            <person name="Castelle C.J."/>
            <person name="Probst A.J."/>
            <person name="Thomas B.C."/>
            <person name="Singh A."/>
            <person name="Wilkins M.J."/>
            <person name="Karaoz U."/>
            <person name="Brodie E.L."/>
            <person name="Williams K.H."/>
            <person name="Hubbard S.S."/>
            <person name="Banfield J.F."/>
        </authorList>
    </citation>
    <scope>NUCLEOTIDE SEQUENCE [LARGE SCALE GENOMIC DNA]</scope>
</reference>
<keyword evidence="1" id="KW-0472">Membrane</keyword>
<comment type="caution">
    <text evidence="3">The sequence shown here is derived from an EMBL/GenBank/DDBJ whole genome shotgun (WGS) entry which is preliminary data.</text>
</comment>
<feature type="transmembrane region" description="Helical" evidence="1">
    <location>
        <begin position="46"/>
        <end position="68"/>
    </location>
</feature>
<dbReference type="AlphaFoldDB" id="A0A1G2KC42"/>
<keyword evidence="1" id="KW-1133">Transmembrane helix</keyword>
<feature type="transmembrane region" description="Helical" evidence="1">
    <location>
        <begin position="470"/>
        <end position="489"/>
    </location>
</feature>